<dbReference type="InterPro" id="IPR042302">
    <property type="entry name" value="E1_FCCH_sf"/>
</dbReference>
<protein>
    <recommendedName>
        <fullName evidence="2">Ubiquitin-activating enzyme E1 FCCH domain-containing protein</fullName>
    </recommendedName>
</protein>
<dbReference type="Gene3D" id="2.40.30.180">
    <property type="entry name" value="Ubiquitin-activating enzyme E1, FCCH domain"/>
    <property type="match status" value="1"/>
</dbReference>
<name>A0A0F9SLF7_9ZZZZ</name>
<dbReference type="AlphaFoldDB" id="A0A0F9SLF7"/>
<reference evidence="1" key="1">
    <citation type="journal article" date="2015" name="Nature">
        <title>Complex archaea that bridge the gap between prokaryotes and eukaryotes.</title>
        <authorList>
            <person name="Spang A."/>
            <person name="Saw J.H."/>
            <person name="Jorgensen S.L."/>
            <person name="Zaremba-Niedzwiedzka K."/>
            <person name="Martijn J."/>
            <person name="Lind A.E."/>
            <person name="van Eijk R."/>
            <person name="Schleper C."/>
            <person name="Guy L."/>
            <person name="Ettema T.J."/>
        </authorList>
    </citation>
    <scope>NUCLEOTIDE SEQUENCE</scope>
</reference>
<proteinExistence type="predicted"/>
<evidence type="ECO:0000313" key="1">
    <source>
        <dbReference type="EMBL" id="KKN67874.1"/>
    </source>
</evidence>
<evidence type="ECO:0008006" key="2">
    <source>
        <dbReference type="Google" id="ProtNLM"/>
    </source>
</evidence>
<organism evidence="1">
    <name type="scientific">marine sediment metagenome</name>
    <dbReference type="NCBI Taxonomy" id="412755"/>
    <lineage>
        <taxon>unclassified sequences</taxon>
        <taxon>metagenomes</taxon>
        <taxon>ecological metagenomes</taxon>
    </lineage>
</organism>
<dbReference type="EMBL" id="LAZR01000463">
    <property type="protein sequence ID" value="KKN67874.1"/>
    <property type="molecule type" value="Genomic_DNA"/>
</dbReference>
<gene>
    <name evidence="1" type="ORF">LCGC14_0456610</name>
</gene>
<comment type="caution">
    <text evidence="1">The sequence shown here is derived from an EMBL/GenBank/DDBJ whole genome shotgun (WGS) entry which is preliminary data.</text>
</comment>
<sequence length="319" mass="32716">MALATNENMIRGQFTSDGASETINLPWEPSRITLLNFTQFASAAGTTPVITAEWREGMDNGTVITGLKTNGAATIQIPAMNATDGITIRDTSVQTPEAAGNAITAITQAAGAVVSKIAHGYIVGDRVRIFGTTAMFEIAGMDFTVTAVGGANVFTIGYLDSSGFGAAATAGTARRIPNNPIYFPERLFVTGITAAASAVVTMSVTHGLSVGQVVRMKVPAAFGMVEMDGLRGEITAINAGTNTITLDIDSSAFTAFAFPTSAVAAAGVDFSLVVPFGDAGNVLAGAQDNVATFQAFLGTSAIGGANDVMEWIAERALAI</sequence>
<accession>A0A0F9SLF7</accession>